<dbReference type="RefSeq" id="WP_376834358.1">
    <property type="nucleotide sequence ID" value="NZ_JBHLSW010000003.1"/>
</dbReference>
<evidence type="ECO:0000256" key="2">
    <source>
        <dbReference type="ARBA" id="ARBA00022679"/>
    </source>
</evidence>
<dbReference type="SUPFAM" id="SSF56112">
    <property type="entry name" value="Protein kinase-like (PK-like)"/>
    <property type="match status" value="1"/>
</dbReference>
<dbReference type="InterPro" id="IPR004147">
    <property type="entry name" value="ABC1_dom"/>
</dbReference>
<dbReference type="Pfam" id="PF03109">
    <property type="entry name" value="ABC1"/>
    <property type="match status" value="1"/>
</dbReference>
<dbReference type="PANTHER" id="PTHR43851">
    <property type="match status" value="1"/>
</dbReference>
<dbReference type="InterPro" id="IPR011009">
    <property type="entry name" value="Kinase-like_dom_sf"/>
</dbReference>
<dbReference type="CDD" id="cd13970">
    <property type="entry name" value="ABC1_ADCK3"/>
    <property type="match status" value="1"/>
</dbReference>
<keyword evidence="6" id="KW-0418">Kinase</keyword>
<dbReference type="EC" id="2.7.-.-" evidence="6"/>
<dbReference type="EMBL" id="JBHLSW010000003">
    <property type="protein sequence ID" value="MFC0632951.1"/>
    <property type="molecule type" value="Genomic_DNA"/>
</dbReference>
<keyword evidence="4" id="KW-0067">ATP-binding</keyword>
<evidence type="ECO:0000259" key="5">
    <source>
        <dbReference type="Pfam" id="PF03109"/>
    </source>
</evidence>
<dbReference type="PANTHER" id="PTHR43851:SF3">
    <property type="entry name" value="COENZYME Q8"/>
    <property type="match status" value="1"/>
</dbReference>
<accession>A0ABV6R0F6</accession>
<comment type="similarity">
    <text evidence="1">Belongs to the protein kinase superfamily. ADCK protein kinase family.</text>
</comment>
<feature type="domain" description="ABC1 atypical kinase-like" evidence="5">
    <location>
        <begin position="101"/>
        <end position="337"/>
    </location>
</feature>
<reference evidence="6 7" key="1">
    <citation type="submission" date="2024-09" db="EMBL/GenBank/DDBJ databases">
        <authorList>
            <person name="Sun Q."/>
            <person name="Mori K."/>
        </authorList>
    </citation>
    <scope>NUCLEOTIDE SEQUENCE [LARGE SCALE GENOMIC DNA]</scope>
    <source>
        <strain evidence="6 7">NCAIM B.02621</strain>
    </source>
</reference>
<keyword evidence="2 6" id="KW-0808">Transferase</keyword>
<comment type="caution">
    <text evidence="6">The sequence shown here is derived from an EMBL/GenBank/DDBJ whole genome shotgun (WGS) entry which is preliminary data.</text>
</comment>
<evidence type="ECO:0000256" key="1">
    <source>
        <dbReference type="ARBA" id="ARBA00009670"/>
    </source>
</evidence>
<evidence type="ECO:0000256" key="3">
    <source>
        <dbReference type="ARBA" id="ARBA00022741"/>
    </source>
</evidence>
<dbReference type="Proteomes" id="UP001589906">
    <property type="component" value="Unassembled WGS sequence"/>
</dbReference>
<dbReference type="GO" id="GO:0016301">
    <property type="term" value="F:kinase activity"/>
    <property type="evidence" value="ECO:0007669"/>
    <property type="project" value="UniProtKB-KW"/>
</dbReference>
<dbReference type="InterPro" id="IPR034646">
    <property type="entry name" value="ADCK3_dom"/>
</dbReference>
<evidence type="ECO:0000313" key="6">
    <source>
        <dbReference type="EMBL" id="MFC0632951.1"/>
    </source>
</evidence>
<dbReference type="InterPro" id="IPR051409">
    <property type="entry name" value="Atypical_kinase_ADCK"/>
</dbReference>
<keyword evidence="7" id="KW-1185">Reference proteome</keyword>
<organism evidence="6 7">
    <name type="scientific">Brevundimonas balnearis</name>
    <dbReference type="NCBI Taxonomy" id="1572858"/>
    <lineage>
        <taxon>Bacteria</taxon>
        <taxon>Pseudomonadati</taxon>
        <taxon>Pseudomonadota</taxon>
        <taxon>Alphaproteobacteria</taxon>
        <taxon>Caulobacterales</taxon>
        <taxon>Caulobacteraceae</taxon>
        <taxon>Brevundimonas</taxon>
    </lineage>
</organism>
<sequence>MRPPSSLGPGRAVPSGRLNRMLRFGGMAAGVAGAALGEGARQMAGGKRPSLSDVLLTPATALRVTDELARLRGAAMKMGQLLSMDAGEMLPPELADILARLRAEARPMPPAQLEAALNRRWGRGWEANFARFDREPMAAASIGQVHRAVTTDGHELAIKVQYPGVARSIDSDLDNVSGLLKLSGALPKSLEIEPLLTEAKRQLHEEADYVREAAQMARFAALVADDARFVTPEPYAPLLRADVLPMTLLQGRPIETLASADQAVRDEVVARLLELTLRELFEFGLMQTDPNFANYLHAPDGRIVLLDFGATREIAPLTAEAYRGLLRAGLSGDREATIAAAMRVGFFDERLVERQGAVVNDIFDLTMAPLRQAGPFDFGDPSVVRALRERGMAFAEDRDVWKAPPPDLMFVQRKLGGMYLLAARLKARVDVRALMSAYA</sequence>
<keyword evidence="3" id="KW-0547">Nucleotide-binding</keyword>
<evidence type="ECO:0000313" key="7">
    <source>
        <dbReference type="Proteomes" id="UP001589906"/>
    </source>
</evidence>
<name>A0ABV6R0F6_9CAUL</name>
<protein>
    <submittedName>
        <fullName evidence="6">ABC1 kinase family protein</fullName>
        <ecNumber evidence="6">2.7.-.-</ecNumber>
    </submittedName>
</protein>
<gene>
    <name evidence="6" type="ORF">ACFFGE_03545</name>
</gene>
<proteinExistence type="inferred from homology"/>
<evidence type="ECO:0000256" key="4">
    <source>
        <dbReference type="ARBA" id="ARBA00022840"/>
    </source>
</evidence>